<sequence>MLQGGNAVDAAIATIFCIGVMDAHSAGLGGGHMMTIYNVTTRKCSVVDAREVAPGTAHESMYVNRWSESQIGWRAVAVPGEIHGLYSAYIRFGGGTTWNKLVMPTV</sequence>
<gene>
    <name evidence="2" type="ORF">AB6A40_011652</name>
</gene>
<dbReference type="EMBL" id="JBGFUD010024182">
    <property type="protein sequence ID" value="MFH4984943.1"/>
    <property type="molecule type" value="Genomic_DNA"/>
</dbReference>
<dbReference type="PRINTS" id="PR01210">
    <property type="entry name" value="GGTRANSPTASE"/>
</dbReference>
<protein>
    <recommendedName>
        <fullName evidence="4">Gamma-glutamyltransferase</fullName>
    </recommendedName>
</protein>
<dbReference type="InterPro" id="IPR029055">
    <property type="entry name" value="Ntn_hydrolases_N"/>
</dbReference>
<keyword evidence="3" id="KW-1185">Reference proteome</keyword>
<evidence type="ECO:0008006" key="4">
    <source>
        <dbReference type="Google" id="ProtNLM"/>
    </source>
</evidence>
<feature type="binding site" evidence="1">
    <location>
        <position position="50"/>
    </location>
    <ligand>
        <name>L-glutamate</name>
        <dbReference type="ChEBI" id="CHEBI:29985"/>
    </ligand>
</feature>
<comment type="caution">
    <text evidence="2">The sequence shown here is derived from an EMBL/GenBank/DDBJ whole genome shotgun (WGS) entry which is preliminary data.</text>
</comment>
<dbReference type="InterPro" id="IPR000101">
    <property type="entry name" value="GGT_peptidase"/>
</dbReference>
<organism evidence="2 3">
    <name type="scientific">Gnathostoma spinigerum</name>
    <dbReference type="NCBI Taxonomy" id="75299"/>
    <lineage>
        <taxon>Eukaryota</taxon>
        <taxon>Metazoa</taxon>
        <taxon>Ecdysozoa</taxon>
        <taxon>Nematoda</taxon>
        <taxon>Chromadorea</taxon>
        <taxon>Rhabditida</taxon>
        <taxon>Spirurina</taxon>
        <taxon>Gnathostomatomorpha</taxon>
        <taxon>Gnathostomatoidea</taxon>
        <taxon>Gnathostomatidae</taxon>
        <taxon>Gnathostoma</taxon>
    </lineage>
</organism>
<dbReference type="Proteomes" id="UP001608902">
    <property type="component" value="Unassembled WGS sequence"/>
</dbReference>
<feature type="non-terminal residue" evidence="2">
    <location>
        <position position="106"/>
    </location>
</feature>
<reference evidence="2 3" key="1">
    <citation type="submission" date="2024-08" db="EMBL/GenBank/DDBJ databases">
        <title>Gnathostoma spinigerum genome.</title>
        <authorList>
            <person name="Gonzalez-Bertolin B."/>
            <person name="Monzon S."/>
            <person name="Zaballos A."/>
            <person name="Jimenez P."/>
            <person name="Dekumyoy P."/>
            <person name="Varona S."/>
            <person name="Cuesta I."/>
            <person name="Sumanam S."/>
            <person name="Adisakwattana P."/>
            <person name="Gasser R.B."/>
            <person name="Hernandez-Gonzalez A."/>
            <person name="Young N.D."/>
            <person name="Perteguer M.J."/>
        </authorList>
    </citation>
    <scope>NUCLEOTIDE SEQUENCE [LARGE SCALE GENOMIC DNA]</scope>
    <source>
        <strain evidence="2">AL3</strain>
        <tissue evidence="2">Liver</tissue>
    </source>
</reference>
<dbReference type="AlphaFoldDB" id="A0ABD6F3W3"/>
<evidence type="ECO:0000256" key="1">
    <source>
        <dbReference type="PIRSR" id="PIRSR600101-2"/>
    </source>
</evidence>
<evidence type="ECO:0000313" key="3">
    <source>
        <dbReference type="Proteomes" id="UP001608902"/>
    </source>
</evidence>
<proteinExistence type="predicted"/>
<dbReference type="Pfam" id="PF01019">
    <property type="entry name" value="G_glu_transpept"/>
    <property type="match status" value="1"/>
</dbReference>
<dbReference type="SUPFAM" id="SSF56235">
    <property type="entry name" value="N-terminal nucleophile aminohydrolases (Ntn hydrolases)"/>
    <property type="match status" value="1"/>
</dbReference>
<accession>A0ABD6F3W3</accession>
<evidence type="ECO:0000313" key="2">
    <source>
        <dbReference type="EMBL" id="MFH4984943.1"/>
    </source>
</evidence>
<dbReference type="PANTHER" id="PTHR11686">
    <property type="entry name" value="GAMMA GLUTAMYL TRANSPEPTIDASE"/>
    <property type="match status" value="1"/>
</dbReference>
<name>A0ABD6F3W3_9BILA</name>
<dbReference type="PANTHER" id="PTHR11686:SF69">
    <property type="entry name" value="GAMMA-GLUTAMYLTRANSPEPTIDASE 1"/>
    <property type="match status" value="1"/>
</dbReference>